<accession>A0A5A7U904</accession>
<feature type="signal peptide" evidence="1">
    <location>
        <begin position="1"/>
        <end position="30"/>
    </location>
</feature>
<dbReference type="EMBL" id="SSTE01011930">
    <property type="protein sequence ID" value="KAA0050081.1"/>
    <property type="molecule type" value="Genomic_DNA"/>
</dbReference>
<feature type="chain" id="PRO_5022694954" evidence="1">
    <location>
        <begin position="31"/>
        <end position="116"/>
    </location>
</feature>
<dbReference type="AlphaFoldDB" id="A0A5A7U904"/>
<evidence type="ECO:0000256" key="1">
    <source>
        <dbReference type="SAM" id="SignalP"/>
    </source>
</evidence>
<gene>
    <name evidence="2" type="ORF">E6C27_scaffold675G00650</name>
</gene>
<evidence type="ECO:0000313" key="2">
    <source>
        <dbReference type="EMBL" id="KAA0050081.1"/>
    </source>
</evidence>
<protein>
    <submittedName>
        <fullName evidence="2">Uncharacterized protein</fullName>
    </submittedName>
</protein>
<sequence>MAAKSLKTSTMKLILIFLCCTAIFTLPAEAMKAAVAPTQPDPFLTEDISFFPCFSFVPEATKCMIDVFKHPIAPHPTCCKAISKLKSCSSSFFNGIPSADMILIKSVCTSWGASIS</sequence>
<reference evidence="2 3" key="1">
    <citation type="submission" date="2019-08" db="EMBL/GenBank/DDBJ databases">
        <title>Draft genome sequences of two oriental melons (Cucumis melo L. var makuwa).</title>
        <authorList>
            <person name="Kwon S.-Y."/>
        </authorList>
    </citation>
    <scope>NUCLEOTIDE SEQUENCE [LARGE SCALE GENOMIC DNA]</scope>
    <source>
        <strain evidence="3">cv. SW 3</strain>
        <tissue evidence="2">Leaf</tissue>
    </source>
</reference>
<proteinExistence type="predicted"/>
<organism evidence="2 3">
    <name type="scientific">Cucumis melo var. makuwa</name>
    <name type="common">Oriental melon</name>
    <dbReference type="NCBI Taxonomy" id="1194695"/>
    <lineage>
        <taxon>Eukaryota</taxon>
        <taxon>Viridiplantae</taxon>
        <taxon>Streptophyta</taxon>
        <taxon>Embryophyta</taxon>
        <taxon>Tracheophyta</taxon>
        <taxon>Spermatophyta</taxon>
        <taxon>Magnoliopsida</taxon>
        <taxon>eudicotyledons</taxon>
        <taxon>Gunneridae</taxon>
        <taxon>Pentapetalae</taxon>
        <taxon>rosids</taxon>
        <taxon>fabids</taxon>
        <taxon>Cucurbitales</taxon>
        <taxon>Cucurbitaceae</taxon>
        <taxon>Benincaseae</taxon>
        <taxon>Cucumis</taxon>
    </lineage>
</organism>
<evidence type="ECO:0000313" key="3">
    <source>
        <dbReference type="Proteomes" id="UP000321393"/>
    </source>
</evidence>
<dbReference type="Proteomes" id="UP000321393">
    <property type="component" value="Unassembled WGS sequence"/>
</dbReference>
<name>A0A5A7U904_CUCMM</name>
<keyword evidence="1" id="KW-0732">Signal</keyword>
<comment type="caution">
    <text evidence="2">The sequence shown here is derived from an EMBL/GenBank/DDBJ whole genome shotgun (WGS) entry which is preliminary data.</text>
</comment>